<dbReference type="InterPro" id="IPR042099">
    <property type="entry name" value="ANL_N_sf"/>
</dbReference>
<feature type="domain" description="AMP-dependent synthetase/ligase" evidence="1">
    <location>
        <begin position="262"/>
        <end position="413"/>
    </location>
</feature>
<reference evidence="3 4" key="1">
    <citation type="submission" date="2018-05" db="EMBL/GenBank/DDBJ databases">
        <title>Genome sequencing and assembly of the regulated plant pathogen Lachnellula willkommii and related sister species for the development of diagnostic species identification markers.</title>
        <authorList>
            <person name="Giroux E."/>
            <person name="Bilodeau G."/>
        </authorList>
    </citation>
    <scope>NUCLEOTIDE SEQUENCE [LARGE SCALE GENOMIC DNA]</scope>
    <source>
        <strain evidence="3 4">CBS 185.66</strain>
    </source>
</reference>
<gene>
    <name evidence="3" type="primary">azaF_0</name>
    <name evidence="3" type="ORF">LHYA1_G005141</name>
</gene>
<evidence type="ECO:0000259" key="2">
    <source>
        <dbReference type="Pfam" id="PF13193"/>
    </source>
</evidence>
<comment type="caution">
    <text evidence="3">The sequence shown here is derived from an EMBL/GenBank/DDBJ whole genome shotgun (WGS) entry which is preliminary data.</text>
</comment>
<dbReference type="RefSeq" id="XP_031003798.1">
    <property type="nucleotide sequence ID" value="XM_031150091.1"/>
</dbReference>
<dbReference type="Pfam" id="PF13193">
    <property type="entry name" value="AMP-binding_C"/>
    <property type="match status" value="1"/>
</dbReference>
<evidence type="ECO:0000313" key="4">
    <source>
        <dbReference type="Proteomes" id="UP000431533"/>
    </source>
</evidence>
<name>A0A8H8QZH4_9HELO</name>
<dbReference type="SUPFAM" id="SSF56801">
    <property type="entry name" value="Acetyl-CoA synthetase-like"/>
    <property type="match status" value="1"/>
</dbReference>
<proteinExistence type="predicted"/>
<feature type="domain" description="AMP-dependent synthetase/ligase" evidence="1">
    <location>
        <begin position="28"/>
        <end position="237"/>
    </location>
</feature>
<evidence type="ECO:0000313" key="3">
    <source>
        <dbReference type="EMBL" id="TVY25010.1"/>
    </source>
</evidence>
<dbReference type="CDD" id="cd05911">
    <property type="entry name" value="Firefly_Luc_like"/>
    <property type="match status" value="1"/>
</dbReference>
<sequence>MVFYAEEKSVPIPTKDIPSWIFDGARYDQDQPMYIDAKDPSRSISLNQARVVVRKLVAGLQAAGVSPGDCVCLHSFNDINYPMLFLGIIAAGGIFAGTNPSYTEFELVHHIKTAKAKFFITESEMLKNSLAAAKECGVPQSNIWIFDVLGQAIPSGFRSWTELLSHGEKDWKRFDGEKLCKETTAARLFSSGTTGLPKAVVLSHHNLISEHTLVHEIVKKPYKVKRLLALPMFHAACVPGKKRQANSRLVRNRSNNSKVAHTTALRRGEASVVMRRFDLDGFLSSIEKFGINTVVIVPPIVITIIMSPITKKYSLRNLKAVSCGAAPLGKDSQERLRQFLSPEASVTQVWGMTETSCIATQFYHPEDDTTGSVGRPMPCCDIKIIDDSGNDISAYDTRGEICVRGPIVFFGYFENPKANAESFDSDGFFKTGDIGYCDSKTKKWYVVDRKKELIKVRGFQVAPPEIESVLLGHPQIADAAVIGIKKADAEQPRAYVVKRPGPESEALDEAAVKKHCGKRLAKFKELTGGIRFVDAIPKNASGKILKRLLREAAEAEQEQEKARL</sequence>
<dbReference type="GO" id="GO:0016405">
    <property type="term" value="F:CoA-ligase activity"/>
    <property type="evidence" value="ECO:0007669"/>
    <property type="project" value="TreeGrafter"/>
</dbReference>
<keyword evidence="3" id="KW-0436">Ligase</keyword>
<accession>A0A8H8QZH4</accession>
<dbReference type="PANTHER" id="PTHR24096">
    <property type="entry name" value="LONG-CHAIN-FATTY-ACID--COA LIGASE"/>
    <property type="match status" value="1"/>
</dbReference>
<dbReference type="EMBL" id="QGMH01000110">
    <property type="protein sequence ID" value="TVY25010.1"/>
    <property type="molecule type" value="Genomic_DNA"/>
</dbReference>
<dbReference type="GeneID" id="41985339"/>
<dbReference type="PANTHER" id="PTHR24096:SF265">
    <property type="entry name" value="ENZYME, PUTATIVE (AFU_ORTHOLOGUE AFUA_5G14270)-RELATED"/>
    <property type="match status" value="1"/>
</dbReference>
<dbReference type="InterPro" id="IPR045851">
    <property type="entry name" value="AMP-bd_C_sf"/>
</dbReference>
<organism evidence="3 4">
    <name type="scientific">Lachnellula hyalina</name>
    <dbReference type="NCBI Taxonomy" id="1316788"/>
    <lineage>
        <taxon>Eukaryota</taxon>
        <taxon>Fungi</taxon>
        <taxon>Dikarya</taxon>
        <taxon>Ascomycota</taxon>
        <taxon>Pezizomycotina</taxon>
        <taxon>Leotiomycetes</taxon>
        <taxon>Helotiales</taxon>
        <taxon>Lachnaceae</taxon>
        <taxon>Lachnellula</taxon>
    </lineage>
</organism>
<dbReference type="Gene3D" id="3.30.300.30">
    <property type="match status" value="1"/>
</dbReference>
<dbReference type="InterPro" id="IPR000873">
    <property type="entry name" value="AMP-dep_synth/lig_dom"/>
</dbReference>
<dbReference type="InterPro" id="IPR025110">
    <property type="entry name" value="AMP-bd_C"/>
</dbReference>
<dbReference type="OrthoDB" id="6509636at2759"/>
<keyword evidence="4" id="KW-1185">Reference proteome</keyword>
<dbReference type="Proteomes" id="UP000431533">
    <property type="component" value="Unassembled WGS sequence"/>
</dbReference>
<dbReference type="Gene3D" id="3.40.50.12780">
    <property type="entry name" value="N-terminal domain of ligase-like"/>
    <property type="match status" value="1"/>
</dbReference>
<feature type="domain" description="AMP-binding enzyme C-terminal" evidence="2">
    <location>
        <begin position="465"/>
        <end position="543"/>
    </location>
</feature>
<dbReference type="AlphaFoldDB" id="A0A8H8QZH4"/>
<protein>
    <submittedName>
        <fullName evidence="3">Acyl-CoA ligase</fullName>
    </submittedName>
</protein>
<dbReference type="Pfam" id="PF00501">
    <property type="entry name" value="AMP-binding"/>
    <property type="match status" value="2"/>
</dbReference>
<evidence type="ECO:0000259" key="1">
    <source>
        <dbReference type="Pfam" id="PF00501"/>
    </source>
</evidence>
<dbReference type="GO" id="GO:0019748">
    <property type="term" value="P:secondary metabolic process"/>
    <property type="evidence" value="ECO:0007669"/>
    <property type="project" value="TreeGrafter"/>
</dbReference>